<organism evidence="2 3">
    <name type="scientific">Periconia digitata</name>
    <dbReference type="NCBI Taxonomy" id="1303443"/>
    <lineage>
        <taxon>Eukaryota</taxon>
        <taxon>Fungi</taxon>
        <taxon>Dikarya</taxon>
        <taxon>Ascomycota</taxon>
        <taxon>Pezizomycotina</taxon>
        <taxon>Dothideomycetes</taxon>
        <taxon>Pleosporomycetidae</taxon>
        <taxon>Pleosporales</taxon>
        <taxon>Massarineae</taxon>
        <taxon>Periconiaceae</taxon>
        <taxon>Periconia</taxon>
    </lineage>
</organism>
<evidence type="ECO:0000259" key="1">
    <source>
        <dbReference type="Pfam" id="PF24864"/>
    </source>
</evidence>
<accession>A0A9W4XNK5</accession>
<dbReference type="Pfam" id="PF24864">
    <property type="entry name" value="DUF7730"/>
    <property type="match status" value="1"/>
</dbReference>
<dbReference type="AlphaFoldDB" id="A0A9W4XNK5"/>
<gene>
    <name evidence="2" type="ORF">PDIGIT_LOCUS11242</name>
</gene>
<dbReference type="InterPro" id="IPR056632">
    <property type="entry name" value="DUF7730"/>
</dbReference>
<evidence type="ECO:0000313" key="2">
    <source>
        <dbReference type="EMBL" id="CAI6338118.1"/>
    </source>
</evidence>
<sequence length="251" mass="28903">MSPQGQSKSTAPLQSLLLSLPLEIRLRIYMYALCSVMLHVHVCGHPSLEHIVPRARAFRLLSPDHSKHSSVGVIHTCINEHDDIFQRGLWPKDIISLSSTCQTIKSEMKSVLFQYSQLSIRIQDLPEIVGFLRAQGVHRPKHIFIYGLFQTTTPRSVENPPAYNTPEAKVRQLVLREYPTIKRITLQFNIISPRWSSWQNFGISFVEHELYDLQSMSLFEQKGEKWYAVRLGARVNVAQMTFDIKRGDFKS</sequence>
<feature type="domain" description="DUF7730" evidence="1">
    <location>
        <begin position="14"/>
        <end position="120"/>
    </location>
</feature>
<protein>
    <recommendedName>
        <fullName evidence="1">DUF7730 domain-containing protein</fullName>
    </recommendedName>
</protein>
<name>A0A9W4XNK5_9PLEO</name>
<proteinExistence type="predicted"/>
<evidence type="ECO:0000313" key="3">
    <source>
        <dbReference type="Proteomes" id="UP001152607"/>
    </source>
</evidence>
<dbReference type="Proteomes" id="UP001152607">
    <property type="component" value="Unassembled WGS sequence"/>
</dbReference>
<keyword evidence="3" id="KW-1185">Reference proteome</keyword>
<dbReference type="EMBL" id="CAOQHR010000008">
    <property type="protein sequence ID" value="CAI6338118.1"/>
    <property type="molecule type" value="Genomic_DNA"/>
</dbReference>
<dbReference type="OrthoDB" id="10637015at2759"/>
<comment type="caution">
    <text evidence="2">The sequence shown here is derived from an EMBL/GenBank/DDBJ whole genome shotgun (WGS) entry which is preliminary data.</text>
</comment>
<reference evidence="2" key="1">
    <citation type="submission" date="2023-01" db="EMBL/GenBank/DDBJ databases">
        <authorList>
            <person name="Van Ghelder C."/>
            <person name="Rancurel C."/>
        </authorList>
    </citation>
    <scope>NUCLEOTIDE SEQUENCE</scope>
    <source>
        <strain evidence="2">CNCM I-4278</strain>
    </source>
</reference>